<accession>A0AAW0R8V8</accession>
<dbReference type="Pfam" id="PF00300">
    <property type="entry name" value="His_Phos_1"/>
    <property type="match status" value="1"/>
</dbReference>
<dbReference type="EMBL" id="JAQQWP010000002">
    <property type="protein sequence ID" value="KAK8130314.1"/>
    <property type="molecule type" value="Genomic_DNA"/>
</dbReference>
<feature type="binding site" evidence="2">
    <location>
        <position position="64"/>
    </location>
    <ligand>
        <name>substrate</name>
    </ligand>
</feature>
<dbReference type="SUPFAM" id="SSF53254">
    <property type="entry name" value="Phosphoglycerate mutase-like"/>
    <property type="match status" value="1"/>
</dbReference>
<feature type="region of interest" description="Disordered" evidence="3">
    <location>
        <begin position="251"/>
        <end position="287"/>
    </location>
</feature>
<comment type="caution">
    <text evidence="4">The sequence shown here is derived from an EMBL/GenBank/DDBJ whole genome shotgun (WGS) entry which is preliminary data.</text>
</comment>
<dbReference type="InterPro" id="IPR051695">
    <property type="entry name" value="Phosphoglycerate_Mutase"/>
</dbReference>
<evidence type="ECO:0000313" key="4">
    <source>
        <dbReference type="EMBL" id="KAK8130314.1"/>
    </source>
</evidence>
<proteinExistence type="predicted"/>
<name>A0AAW0R8V8_9PEZI</name>
<gene>
    <name evidence="4" type="ORF">PG999_002694</name>
</gene>
<organism evidence="4 5">
    <name type="scientific">Apiospora kogelbergensis</name>
    <dbReference type="NCBI Taxonomy" id="1337665"/>
    <lineage>
        <taxon>Eukaryota</taxon>
        <taxon>Fungi</taxon>
        <taxon>Dikarya</taxon>
        <taxon>Ascomycota</taxon>
        <taxon>Pezizomycotina</taxon>
        <taxon>Sordariomycetes</taxon>
        <taxon>Xylariomycetidae</taxon>
        <taxon>Amphisphaeriales</taxon>
        <taxon>Apiosporaceae</taxon>
        <taxon>Apiospora</taxon>
    </lineage>
</organism>
<evidence type="ECO:0008006" key="6">
    <source>
        <dbReference type="Google" id="ProtNLM"/>
    </source>
</evidence>
<dbReference type="PROSITE" id="PS00175">
    <property type="entry name" value="PG_MUTASE"/>
    <property type="match status" value="1"/>
</dbReference>
<reference evidence="4 5" key="1">
    <citation type="submission" date="2023-01" db="EMBL/GenBank/DDBJ databases">
        <title>Analysis of 21 Apiospora genomes using comparative genomics revels a genus with tremendous synthesis potential of carbohydrate active enzymes and secondary metabolites.</title>
        <authorList>
            <person name="Sorensen T."/>
        </authorList>
    </citation>
    <scope>NUCLEOTIDE SEQUENCE [LARGE SCALE GENOMIC DNA]</scope>
    <source>
        <strain evidence="4 5">CBS 117206</strain>
    </source>
</reference>
<dbReference type="GO" id="GO:0045820">
    <property type="term" value="P:negative regulation of glycolytic process"/>
    <property type="evidence" value="ECO:0007669"/>
    <property type="project" value="TreeGrafter"/>
</dbReference>
<dbReference type="PANTHER" id="PTHR46517:SF1">
    <property type="entry name" value="FRUCTOSE-2,6-BISPHOSPHATASE TIGAR"/>
    <property type="match status" value="1"/>
</dbReference>
<feature type="binding site" evidence="2">
    <location>
        <begin position="7"/>
        <end position="14"/>
    </location>
    <ligand>
        <name>substrate</name>
    </ligand>
</feature>
<dbReference type="GO" id="GO:0005829">
    <property type="term" value="C:cytosol"/>
    <property type="evidence" value="ECO:0007669"/>
    <property type="project" value="TreeGrafter"/>
</dbReference>
<dbReference type="AlphaFoldDB" id="A0AAW0R8V8"/>
<dbReference type="GO" id="GO:0004331">
    <property type="term" value="F:fructose-2,6-bisphosphate 2-phosphatase activity"/>
    <property type="evidence" value="ECO:0007669"/>
    <property type="project" value="TreeGrafter"/>
</dbReference>
<keyword evidence="1" id="KW-0378">Hydrolase</keyword>
<keyword evidence="5" id="KW-1185">Reference proteome</keyword>
<dbReference type="SMART" id="SM00855">
    <property type="entry name" value="PGAM"/>
    <property type="match status" value="1"/>
</dbReference>
<dbReference type="PANTHER" id="PTHR46517">
    <property type="entry name" value="FRUCTOSE-2,6-BISPHOSPHATASE TIGAR"/>
    <property type="match status" value="1"/>
</dbReference>
<evidence type="ECO:0000256" key="3">
    <source>
        <dbReference type="SAM" id="MobiDB-lite"/>
    </source>
</evidence>
<dbReference type="GO" id="GO:0043456">
    <property type="term" value="P:regulation of pentose-phosphate shunt"/>
    <property type="evidence" value="ECO:0007669"/>
    <property type="project" value="TreeGrafter"/>
</dbReference>
<dbReference type="InterPro" id="IPR013078">
    <property type="entry name" value="His_Pase_superF_clade-1"/>
</dbReference>
<dbReference type="InterPro" id="IPR001345">
    <property type="entry name" value="PG/BPGM_mutase_AS"/>
</dbReference>
<feature type="region of interest" description="Disordered" evidence="3">
    <location>
        <begin position="204"/>
        <end position="236"/>
    </location>
</feature>
<dbReference type="Proteomes" id="UP001392437">
    <property type="component" value="Unassembled WGS sequence"/>
</dbReference>
<protein>
    <recommendedName>
        <fullName evidence="6">2,3-bisphosphoglycerate-dependent phosphoglycerate mutase</fullName>
    </recommendedName>
</protein>
<dbReference type="Gene3D" id="3.40.50.1240">
    <property type="entry name" value="Phosphoglycerate mutase-like"/>
    <property type="match status" value="1"/>
</dbReference>
<evidence type="ECO:0000256" key="2">
    <source>
        <dbReference type="PIRSR" id="PIRSR613078-2"/>
    </source>
</evidence>
<evidence type="ECO:0000313" key="5">
    <source>
        <dbReference type="Proteomes" id="UP001392437"/>
    </source>
</evidence>
<feature type="compositionally biased region" description="Polar residues" evidence="3">
    <location>
        <begin position="216"/>
        <end position="227"/>
    </location>
</feature>
<sequence>MFLLLVRHGESTDNVANLYAGSRDAPLTNHGVLQAKRLADHLVFSPASKKFRRITHIFTSNLQRAYKTAEAVADAQAGSTSASAGAPYVADVVQLPELREKDFGSSEGKKFGTKSTAAAHEAAESDVEAPAAMMARVNRFIDVHLHPLFMCHASNDDTILVVAHGIILNYLFRALHTKFPAPATLTETHATWSNTGVLLAKIKAHKSHGGRDTQNEDLTLSQPSNPRNAPESLPPSSKILILDHLKGLKKTRGGVGSAQFDPRQRSMDAFFKPTAKKRKAEAEAERD</sequence>
<dbReference type="CDD" id="cd07067">
    <property type="entry name" value="HP_PGM_like"/>
    <property type="match status" value="1"/>
</dbReference>
<evidence type="ECO:0000256" key="1">
    <source>
        <dbReference type="ARBA" id="ARBA00022801"/>
    </source>
</evidence>
<dbReference type="InterPro" id="IPR029033">
    <property type="entry name" value="His_PPase_superfam"/>
</dbReference>